<dbReference type="PANTHER" id="PTHR33841">
    <property type="entry name" value="DNA METHYLTRANSFERASE YEEA-RELATED"/>
    <property type="match status" value="1"/>
</dbReference>
<evidence type="ECO:0000256" key="5">
    <source>
        <dbReference type="ARBA" id="ARBA00022691"/>
    </source>
</evidence>
<comment type="similarity">
    <text evidence="1">Belongs to the N(4)/N(6)-methyltransferase family.</text>
</comment>
<dbReference type="GO" id="GO:0006304">
    <property type="term" value="P:DNA modification"/>
    <property type="evidence" value="ECO:0007669"/>
    <property type="project" value="InterPro"/>
</dbReference>
<dbReference type="EMBL" id="AOHT01000010">
    <property type="protein sequence ID" value="ELY30389.1"/>
    <property type="molecule type" value="Genomic_DNA"/>
</dbReference>
<dbReference type="KEGG" id="hbo:Hbor_12990"/>
<dbReference type="STRING" id="469382.Hbor_12990"/>
<dbReference type="Pfam" id="PF22837">
    <property type="entry name" value="M_Eco57I_C"/>
    <property type="match status" value="1"/>
</dbReference>
<dbReference type="PRINTS" id="PR00507">
    <property type="entry name" value="N12N6MTFRASE"/>
</dbReference>
<dbReference type="Proteomes" id="UP000006663">
    <property type="component" value="Chromosome"/>
</dbReference>
<evidence type="ECO:0000313" key="12">
    <source>
        <dbReference type="Proteomes" id="UP000011585"/>
    </source>
</evidence>
<dbReference type="EC" id="2.1.1.72" evidence="2"/>
<dbReference type="InterPro" id="IPR029063">
    <property type="entry name" value="SAM-dependent_MTases_sf"/>
</dbReference>
<proteinExistence type="inferred from homology"/>
<organism evidence="9 11">
    <name type="scientific">Halogeometricum borinquense (strain ATCC 700274 / DSM 11551 / JCM 10706 / KCTC 4070 / PR3)</name>
    <dbReference type="NCBI Taxonomy" id="469382"/>
    <lineage>
        <taxon>Archaea</taxon>
        <taxon>Methanobacteriati</taxon>
        <taxon>Methanobacteriota</taxon>
        <taxon>Stenosarchaea group</taxon>
        <taxon>Halobacteria</taxon>
        <taxon>Halobacteriales</taxon>
        <taxon>Haloferacaceae</taxon>
        <taxon>Halogeometricum</taxon>
    </lineage>
</organism>
<dbReference type="SUPFAM" id="SSF53335">
    <property type="entry name" value="S-adenosyl-L-methionine-dependent methyltransferases"/>
    <property type="match status" value="1"/>
</dbReference>
<evidence type="ECO:0000313" key="10">
    <source>
        <dbReference type="EMBL" id="ELY30389.1"/>
    </source>
</evidence>
<gene>
    <name evidence="9" type="ordered locus">Hbor_12990</name>
    <name evidence="10" type="ORF">C499_03948</name>
</gene>
<dbReference type="Proteomes" id="UP000011585">
    <property type="component" value="Unassembled WGS sequence"/>
</dbReference>
<comment type="catalytic activity">
    <reaction evidence="6">
        <text>a 2'-deoxyadenosine in DNA + S-adenosyl-L-methionine = an N(6)-methyl-2'-deoxyadenosine in DNA + S-adenosyl-L-homocysteine + H(+)</text>
        <dbReference type="Rhea" id="RHEA:15197"/>
        <dbReference type="Rhea" id="RHEA-COMP:12418"/>
        <dbReference type="Rhea" id="RHEA-COMP:12419"/>
        <dbReference type="ChEBI" id="CHEBI:15378"/>
        <dbReference type="ChEBI" id="CHEBI:57856"/>
        <dbReference type="ChEBI" id="CHEBI:59789"/>
        <dbReference type="ChEBI" id="CHEBI:90615"/>
        <dbReference type="ChEBI" id="CHEBI:90616"/>
        <dbReference type="EC" id="2.1.1.72"/>
    </reaction>
</comment>
<dbReference type="PROSITE" id="PS00092">
    <property type="entry name" value="N6_MTASE"/>
    <property type="match status" value="1"/>
</dbReference>
<feature type="domain" description="Type II methyltransferase M.TaqI-like" evidence="7">
    <location>
        <begin position="228"/>
        <end position="339"/>
    </location>
</feature>
<dbReference type="InterPro" id="IPR011639">
    <property type="entry name" value="MethylTrfase_TaqI-like_dom"/>
</dbReference>
<dbReference type="REBASE" id="29155">
    <property type="entry name" value="M.Hbo11551ORF12990P"/>
</dbReference>
<dbReference type="Gene3D" id="3.40.50.150">
    <property type="entry name" value="Vaccinia Virus protein VP39"/>
    <property type="match status" value="1"/>
</dbReference>
<dbReference type="RefSeq" id="WP_006054108.1">
    <property type="nucleotide sequence ID" value="NC_014729.1"/>
</dbReference>
<evidence type="ECO:0000259" key="7">
    <source>
        <dbReference type="Pfam" id="PF07669"/>
    </source>
</evidence>
<dbReference type="CDD" id="cd02440">
    <property type="entry name" value="AdoMet_MTases"/>
    <property type="match status" value="1"/>
</dbReference>
<accession>E4NRU5</accession>
<name>E4NRU5_HALBP</name>
<dbReference type="Pfam" id="PF07669">
    <property type="entry name" value="Eco57I"/>
    <property type="match status" value="1"/>
</dbReference>
<feature type="domain" description="Type II methyltransferase M.Eco57I C-terminal" evidence="8">
    <location>
        <begin position="430"/>
        <end position="685"/>
    </location>
</feature>
<evidence type="ECO:0000256" key="6">
    <source>
        <dbReference type="ARBA" id="ARBA00047942"/>
    </source>
</evidence>
<dbReference type="InterPro" id="IPR002052">
    <property type="entry name" value="DNA_methylase_N6_adenine_CS"/>
</dbReference>
<evidence type="ECO:0000256" key="4">
    <source>
        <dbReference type="ARBA" id="ARBA00022679"/>
    </source>
</evidence>
<dbReference type="eggNOG" id="arCOG02632">
    <property type="taxonomic scope" value="Archaea"/>
</dbReference>
<keyword evidence="3 9" id="KW-0489">Methyltransferase</keyword>
<evidence type="ECO:0000256" key="1">
    <source>
        <dbReference type="ARBA" id="ARBA00006594"/>
    </source>
</evidence>
<evidence type="ECO:0000259" key="8">
    <source>
        <dbReference type="Pfam" id="PF22837"/>
    </source>
</evidence>
<evidence type="ECO:0000256" key="3">
    <source>
        <dbReference type="ARBA" id="ARBA00022603"/>
    </source>
</evidence>
<evidence type="ECO:0000313" key="9">
    <source>
        <dbReference type="EMBL" id="ADQ66882.1"/>
    </source>
</evidence>
<reference evidence="9 11" key="1">
    <citation type="journal article" date="2009" name="Stand. Genomic Sci.">
        <title>Complete genome sequence of Halogeometricum borinquense type strain (PR3).</title>
        <authorList>
            <person name="Malfatti S."/>
            <person name="Tindall B.J."/>
            <person name="Schneider S."/>
            <person name="Fahnrich R."/>
            <person name="Lapidus A."/>
            <person name="Labuttii K."/>
            <person name="Copeland A."/>
            <person name="Glavina Del Rio T."/>
            <person name="Nolan M."/>
            <person name="Chen F."/>
            <person name="Lucas S."/>
            <person name="Tice H."/>
            <person name="Cheng J.F."/>
            <person name="Bruce D."/>
            <person name="Goodwin L."/>
            <person name="Pitluck S."/>
            <person name="Anderson I."/>
            <person name="Pati A."/>
            <person name="Ivanova N."/>
            <person name="Mavromatis K."/>
            <person name="Chen A."/>
            <person name="Palaniappan K."/>
            <person name="D'haeseleer P."/>
            <person name="Goker M."/>
            <person name="Bristow J."/>
            <person name="Eisen J.A."/>
            <person name="Markowitz V."/>
            <person name="Hugenholtz P."/>
            <person name="Kyrpides N.C."/>
            <person name="Klenk H.P."/>
            <person name="Chain P."/>
        </authorList>
    </citation>
    <scope>NUCLEOTIDE SEQUENCE [LARGE SCALE GENOMIC DNA]</scope>
    <source>
        <strain evidence="11">ATCC 700274 / DSM 11551 / JCM 10706 / KCTC 4070 / PR3</strain>
        <strain evidence="9">PR 3</strain>
    </source>
</reference>
<dbReference type="GO" id="GO:0032259">
    <property type="term" value="P:methylation"/>
    <property type="evidence" value="ECO:0007669"/>
    <property type="project" value="UniProtKB-KW"/>
</dbReference>
<dbReference type="HOGENOM" id="CLU_020255_0_0_2"/>
<keyword evidence="11" id="KW-1185">Reference proteome</keyword>
<protein>
    <recommendedName>
        <fullName evidence="2">site-specific DNA-methyltransferase (adenine-specific)</fullName>
        <ecNumber evidence="2">2.1.1.72</ecNumber>
    </recommendedName>
</protein>
<dbReference type="GeneID" id="9993118"/>
<dbReference type="InterPro" id="IPR050953">
    <property type="entry name" value="N4_N6_ade-DNA_methylase"/>
</dbReference>
<sequence length="702" mass="78280">MRNESAYSDDLIEQLEATAADLESGIADPSPKIQAAVESWCGLHGYVPSDDATPSIIANQAAFGLLLKATLHEWYHRRGGLPEFEGNAQEQFKIAYEETGDSAFTACALDEILWGVEAKTIAVTEARDQLLESTQPATDIGHLYETLIAGNHRRVLGQHRTPTELAELMRTWAVSGDDTVLDPGMGAGELSAPFHPDWEISTDPGRVNGVDRSPLAALMGRVAQTISGQRHETRRTDFFELDPADLTQDVDAILCNPPYTRHESLSSAYKDKLNAQAENQTELEIPKTSPLYAYFYYHLGRFLDTGDRAAVLTPHHFLSRGFGEPLKQFLLREFDIKALLLDNPKNESKFETAQTTSMVVLLEATDDEADVGATRFIRVDNDPGVQTKLEAARHGSCGETDWGVINCIEQSELNPEERWDNLFEPTSDERSDLPPLSDLADVHRGLQTGENDFFCLSQDQVDDWGIDPQCLSRIVPSRRYVDGYDIRPEDWNDYDSHGRPTWLLYYLDQVPGVPETTYNDDTGSADWAEDSLTTDPEPPIIEYLRHGLTDHETLSTRSTVHGRNPWYRVERGDTAPILVTVTGRSGFRAIDNETDARHLNSYYGIYPDPEITRQGEKALLAYLNYLFGDSGIAQQQRVLADGLPKVEPGDVKNIPVVDPRALPRDIVATLAKCFDDLCEAARDDQSETAVIERIGSIVRQVL</sequence>
<dbReference type="EMBL" id="CP001690">
    <property type="protein sequence ID" value="ADQ66882.1"/>
    <property type="molecule type" value="Genomic_DNA"/>
</dbReference>
<dbReference type="OrthoDB" id="97437at2157"/>
<evidence type="ECO:0000256" key="2">
    <source>
        <dbReference type="ARBA" id="ARBA00011900"/>
    </source>
</evidence>
<dbReference type="InterPro" id="IPR054520">
    <property type="entry name" value="M_Eco57I_C"/>
</dbReference>
<reference evidence="10 12" key="2">
    <citation type="journal article" date="2014" name="PLoS Genet.">
        <title>Phylogenetically driven sequencing of extremely halophilic archaea reveals strategies for static and dynamic osmo-response.</title>
        <authorList>
            <person name="Becker E.A."/>
            <person name="Seitzer P.M."/>
            <person name="Tritt A."/>
            <person name="Larsen D."/>
            <person name="Krusor M."/>
            <person name="Yao A.I."/>
            <person name="Wu D."/>
            <person name="Madern D."/>
            <person name="Eisen J.A."/>
            <person name="Darling A.E."/>
            <person name="Facciotti M.T."/>
        </authorList>
    </citation>
    <scope>NUCLEOTIDE SEQUENCE [LARGE SCALE GENOMIC DNA]</scope>
    <source>
        <strain evidence="10 12">DSM 11551</strain>
    </source>
</reference>
<dbReference type="AlphaFoldDB" id="E4NRU5"/>
<keyword evidence="4 10" id="KW-0808">Transferase</keyword>
<keyword evidence="5" id="KW-0949">S-adenosyl-L-methionine</keyword>
<dbReference type="GO" id="GO:0009007">
    <property type="term" value="F:site-specific DNA-methyltransferase (adenine-specific) activity"/>
    <property type="evidence" value="ECO:0007669"/>
    <property type="project" value="UniProtKB-EC"/>
</dbReference>
<dbReference type="GO" id="GO:0003676">
    <property type="term" value="F:nucleic acid binding"/>
    <property type="evidence" value="ECO:0007669"/>
    <property type="project" value="InterPro"/>
</dbReference>
<dbReference type="PANTHER" id="PTHR33841:SF5">
    <property type="entry name" value="DNA METHYLASE (MODIFICATION METHYLASE) (METHYLTRANSFERASE)-RELATED"/>
    <property type="match status" value="1"/>
</dbReference>
<evidence type="ECO:0000313" key="11">
    <source>
        <dbReference type="Proteomes" id="UP000006663"/>
    </source>
</evidence>